<evidence type="ECO:0000313" key="3">
    <source>
        <dbReference type="EMBL" id="QNR67108.1"/>
    </source>
</evidence>
<dbReference type="Pfam" id="PF00535">
    <property type="entry name" value="Glycos_transf_2"/>
    <property type="match status" value="1"/>
</dbReference>
<dbReference type="InterPro" id="IPR019734">
    <property type="entry name" value="TPR_rpt"/>
</dbReference>
<sequence length="942" mass="107983">MSNNKEMEQQKKIFKEHIELLINNGEIEQSKDLICQFETLDPYDADIWSMKAIILFIEGKYDEAEDLLWKGVDLDNKNKDILYNLGYLYEVRGEFRTAINLYWMVMKITDDFQQISSIKSTIKKLKMMDDTTEKKFIVLGPQEWSEIMNRPQLIAQSLSRLAFQVEYIQPLIDVSIERPTLETSEIMKYSQHNMRRLGFLNVHVPISVYYNGGFLSDNYLDMIQSLIDLSDEEIVIICCLPTHAAVLNKLTGSFKIIYDCPDEEELETLYLKEKNNIENHAVLLEKSNIITTNDAESYLVNRLRIYKNVYLIVNGDNSENDCDNNILSGKSLSLNSWSSKSKELLLMINGRADDLEIGIIRERYEGLLKNKPNPALSSLYALTFAGTETDKFYGLAKRAYDELQTASTLKNYIFASVEANRINECAETIIDDSNLTDIDKAELEFLIRNDRGNLLKSRLLHIAKWFRELRNMISELEKGDLFEYNYILGNYYYENGYYNQSILIYDKLLNHNNNILNSSPTLYHNMANSLIEEGRIIESRKYAKKVTMSQEHLKFSIIIPTRNNHMTLEYTLKTCLDQEFDNYEIVVSDNSSNDSTCNLVASINNDKIKYFRTEQELAMTENFNFAISKAKGEYIIVLGSDDGLLLHALSTLDILLDTLDTKILKWDYVFYGWPDVKLDGVENYFNIPKTITGSINRTVIKSKDIINNVVDFNIPYNSLPMLYCNAVVHRDLIDKLKTITGTVFAGTIPDVYSGFALACIQEHFIAIDVPMSIGGASGKSNGIAALHGNKDKESKDIQKDFNKLNNKLGASRFKIVPDIPNVLAPIAESFLNVKQLLGDFSADYNLNRQKMIQICVESLDVTDEDFQKYLQIIYSSLEDDRGLKEWFVKNYIEKSGFGISGKTPRKFQKGFTYNGGLNLDLSDFNVTDVYGAANIFRKITGW</sequence>
<organism evidence="3 4">
    <name type="scientific">Paenibacillus peoriae</name>
    <dbReference type="NCBI Taxonomy" id="59893"/>
    <lineage>
        <taxon>Bacteria</taxon>
        <taxon>Bacillati</taxon>
        <taxon>Bacillota</taxon>
        <taxon>Bacilli</taxon>
        <taxon>Bacillales</taxon>
        <taxon>Paenibacillaceae</taxon>
        <taxon>Paenibacillus</taxon>
    </lineage>
</organism>
<protein>
    <submittedName>
        <fullName evidence="3">Glycosyltransferase</fullName>
    </submittedName>
</protein>
<evidence type="ECO:0000259" key="2">
    <source>
        <dbReference type="Pfam" id="PF00535"/>
    </source>
</evidence>
<dbReference type="GO" id="GO:0016758">
    <property type="term" value="F:hexosyltransferase activity"/>
    <property type="evidence" value="ECO:0007669"/>
    <property type="project" value="UniProtKB-ARBA"/>
</dbReference>
<proteinExistence type="inferred from homology"/>
<dbReference type="SUPFAM" id="SSF53448">
    <property type="entry name" value="Nucleotide-diphospho-sugar transferases"/>
    <property type="match status" value="1"/>
</dbReference>
<dbReference type="RefSeq" id="WP_190298105.1">
    <property type="nucleotide sequence ID" value="NZ_CP061172.1"/>
</dbReference>
<dbReference type="InterPro" id="IPR001173">
    <property type="entry name" value="Glyco_trans_2-like"/>
</dbReference>
<dbReference type="SMART" id="SM00028">
    <property type="entry name" value="TPR"/>
    <property type="match status" value="4"/>
</dbReference>
<keyword evidence="3" id="KW-0808">Transferase</keyword>
<dbReference type="EMBL" id="CP061172">
    <property type="protein sequence ID" value="QNR67108.1"/>
    <property type="molecule type" value="Genomic_DNA"/>
</dbReference>
<dbReference type="CDD" id="cd00761">
    <property type="entry name" value="Glyco_tranf_GTA_type"/>
    <property type="match status" value="1"/>
</dbReference>
<feature type="domain" description="Glycosyltransferase 2-like" evidence="2">
    <location>
        <begin position="556"/>
        <end position="642"/>
    </location>
</feature>
<dbReference type="Gene3D" id="1.25.40.10">
    <property type="entry name" value="Tetratricopeptide repeat domain"/>
    <property type="match status" value="1"/>
</dbReference>
<dbReference type="PANTHER" id="PTHR22916:SF3">
    <property type="entry name" value="UDP-GLCNAC:BETAGAL BETA-1,3-N-ACETYLGLUCOSAMINYLTRANSFERASE-LIKE PROTEIN 1"/>
    <property type="match status" value="1"/>
</dbReference>
<dbReference type="PANTHER" id="PTHR22916">
    <property type="entry name" value="GLYCOSYLTRANSFERASE"/>
    <property type="match status" value="1"/>
</dbReference>
<dbReference type="InterPro" id="IPR011990">
    <property type="entry name" value="TPR-like_helical_dom_sf"/>
</dbReference>
<name>A0A7H0Y7Q0_9BACL</name>
<dbReference type="AlphaFoldDB" id="A0A7H0Y7Q0"/>
<dbReference type="Proteomes" id="UP000516384">
    <property type="component" value="Chromosome"/>
</dbReference>
<dbReference type="Gene3D" id="3.90.550.10">
    <property type="entry name" value="Spore Coat Polysaccharide Biosynthesis Protein SpsA, Chain A"/>
    <property type="match status" value="1"/>
</dbReference>
<gene>
    <name evidence="3" type="ORF">IAQ67_25685</name>
</gene>
<evidence type="ECO:0000256" key="1">
    <source>
        <dbReference type="ARBA" id="ARBA00006739"/>
    </source>
</evidence>
<accession>A0A7H0Y7Q0</accession>
<reference evidence="3 4" key="1">
    <citation type="submission" date="2020-09" db="EMBL/GenBank/DDBJ databases">
        <title>Characterization of Paenibacillus peoriae strain ZF390 with broad-spectrum antimicrobial activity as a potential biocontrol agent.</title>
        <authorList>
            <person name="Li L."/>
            <person name="Zhao Y."/>
            <person name="Li B."/>
            <person name="Xie X."/>
        </authorList>
    </citation>
    <scope>NUCLEOTIDE SEQUENCE [LARGE SCALE GENOMIC DNA]</scope>
    <source>
        <strain evidence="3 4">ZF390</strain>
    </source>
</reference>
<comment type="similarity">
    <text evidence="1">Belongs to the glycosyltransferase 2 family.</text>
</comment>
<evidence type="ECO:0000313" key="4">
    <source>
        <dbReference type="Proteomes" id="UP000516384"/>
    </source>
</evidence>
<dbReference type="SUPFAM" id="SSF48452">
    <property type="entry name" value="TPR-like"/>
    <property type="match status" value="1"/>
</dbReference>
<dbReference type="InterPro" id="IPR029044">
    <property type="entry name" value="Nucleotide-diphossugar_trans"/>
</dbReference>